<organism evidence="1 2">
    <name type="scientific">Klebsiella phage vB_KpnS_Uniso31</name>
    <dbReference type="NCBI Taxonomy" id="2951200"/>
    <lineage>
        <taxon>Viruses</taxon>
        <taxon>Duplodnaviria</taxon>
        <taxon>Heunggongvirae</taxon>
        <taxon>Uroviricota</taxon>
        <taxon>Caudoviricetes</taxon>
        <taxon>Demerecviridae</taxon>
        <taxon>Sugarlandvirus</taxon>
        <taxon>Sugarlandvirus Uniso31</taxon>
    </lineage>
</organism>
<protein>
    <submittedName>
        <fullName evidence="1">Uncharacterized protein</fullName>
    </submittedName>
</protein>
<name>A0A9E7SVX3_9CAUD</name>
<proteinExistence type="predicted"/>
<evidence type="ECO:0000313" key="2">
    <source>
        <dbReference type="Proteomes" id="UP001058039"/>
    </source>
</evidence>
<evidence type="ECO:0000313" key="1">
    <source>
        <dbReference type="EMBL" id="UTN90291.1"/>
    </source>
</evidence>
<reference evidence="1" key="1">
    <citation type="journal article" date="2022" name="Pharmaceutics">
        <title>Isolation and Molecular Characterization of a Novel Lytic Bacteriophage That Inactivates MDR Klebsiella pneumoniae Strains.</title>
        <authorList>
            <person name="Balcao V.M."/>
            <person name="Moreli F.C."/>
            <person name="Silva E.C."/>
            <person name="Belline B.G."/>
            <person name="Martins L.F."/>
            <person name="Rossi F.P.N."/>
            <person name="Pereira C."/>
            <person name="Vila M.M.D.C."/>
            <person name="da Silva A.M."/>
        </authorList>
    </citation>
    <scope>NUCLEOTIDE SEQUENCE</scope>
</reference>
<keyword evidence="2" id="KW-1185">Reference proteome</keyword>
<dbReference type="EMBL" id="ON637170">
    <property type="protein sequence ID" value="UTN90291.1"/>
    <property type="molecule type" value="Genomic_DNA"/>
</dbReference>
<sequence length="64" mass="7075">MVESHFNLFDQNEAWCVACRRGGELSLRNSYSSHTDLPRLQIGDMCIASGAGYCHHSGVSKSLM</sequence>
<accession>A0A9E7SVX3</accession>
<dbReference type="Proteomes" id="UP001058039">
    <property type="component" value="Segment"/>
</dbReference>